<organism evidence="3 4">
    <name type="scientific">Brassica carinata</name>
    <name type="common">Ethiopian mustard</name>
    <name type="synonym">Abyssinian cabbage</name>
    <dbReference type="NCBI Taxonomy" id="52824"/>
    <lineage>
        <taxon>Eukaryota</taxon>
        <taxon>Viridiplantae</taxon>
        <taxon>Streptophyta</taxon>
        <taxon>Embryophyta</taxon>
        <taxon>Tracheophyta</taxon>
        <taxon>Spermatophyta</taxon>
        <taxon>Magnoliopsida</taxon>
        <taxon>eudicotyledons</taxon>
        <taxon>Gunneridae</taxon>
        <taxon>Pentapetalae</taxon>
        <taxon>rosids</taxon>
        <taxon>malvids</taxon>
        <taxon>Brassicales</taxon>
        <taxon>Brassicaceae</taxon>
        <taxon>Brassiceae</taxon>
        <taxon>Brassica</taxon>
    </lineage>
</organism>
<sequence length="154" mass="17420">MWFVILVCRLKDRTFLSSKSAAANPEWMSPEVMRDEHPMRSQSCTALGSSCGSLLHCRNHGGTLNLAQVVASGGFKNKRLEIPWNLNLNPQIRNLERHRVQERWSSFSVPRGGTPVDAPQDCSHWCLPGVPDTWNEILYTKFLSMNYGNIEYAG</sequence>
<evidence type="ECO:0000313" key="4">
    <source>
        <dbReference type="Proteomes" id="UP000886595"/>
    </source>
</evidence>
<evidence type="ECO:0000313" key="3">
    <source>
        <dbReference type="EMBL" id="KAG2248796.1"/>
    </source>
</evidence>
<dbReference type="OrthoDB" id="1102168at2759"/>
<dbReference type="AlphaFoldDB" id="A0A8X7TQT8"/>
<evidence type="ECO:0000256" key="1">
    <source>
        <dbReference type="ARBA" id="ARBA00007727"/>
    </source>
</evidence>
<feature type="domain" description="Trichome birefringence-like C-terminal" evidence="2">
    <location>
        <begin position="116"/>
        <end position="140"/>
    </location>
</feature>
<keyword evidence="4" id="KW-1185">Reference proteome</keyword>
<dbReference type="EMBL" id="JAAMPC010000017">
    <property type="protein sequence ID" value="KAG2248796.1"/>
    <property type="molecule type" value="Genomic_DNA"/>
</dbReference>
<dbReference type="Proteomes" id="UP000886595">
    <property type="component" value="Unassembled WGS sequence"/>
</dbReference>
<comment type="similarity">
    <text evidence="1">Belongs to the PC-esterase family. TBL subfamily.</text>
</comment>
<name>A0A8X7TQT8_BRACI</name>
<reference evidence="3 4" key="1">
    <citation type="submission" date="2020-02" db="EMBL/GenBank/DDBJ databases">
        <authorList>
            <person name="Ma Q."/>
            <person name="Huang Y."/>
            <person name="Song X."/>
            <person name="Pei D."/>
        </authorList>
    </citation>
    <scope>NUCLEOTIDE SEQUENCE [LARGE SCALE GENOMIC DNA]</scope>
    <source>
        <strain evidence="3">Sxm20200214</strain>
        <tissue evidence="3">Leaf</tissue>
    </source>
</reference>
<dbReference type="GO" id="GO:0016740">
    <property type="term" value="F:transferase activity"/>
    <property type="evidence" value="ECO:0007669"/>
    <property type="project" value="InterPro"/>
</dbReference>
<comment type="caution">
    <text evidence="3">The sequence shown here is derived from an EMBL/GenBank/DDBJ whole genome shotgun (WGS) entry which is preliminary data.</text>
</comment>
<accession>A0A8X7TQT8</accession>
<protein>
    <recommendedName>
        <fullName evidence="2">Trichome birefringence-like C-terminal domain-containing protein</fullName>
    </recommendedName>
</protein>
<dbReference type="InterPro" id="IPR026057">
    <property type="entry name" value="TBL_C"/>
</dbReference>
<dbReference type="Pfam" id="PF13839">
    <property type="entry name" value="PC-Esterase"/>
    <property type="match status" value="1"/>
</dbReference>
<evidence type="ECO:0000259" key="2">
    <source>
        <dbReference type="Pfam" id="PF13839"/>
    </source>
</evidence>
<proteinExistence type="inferred from homology"/>
<gene>
    <name evidence="3" type="ORF">Bca52824_088424</name>
</gene>